<feature type="compositionally biased region" description="Polar residues" evidence="1">
    <location>
        <begin position="53"/>
        <end position="69"/>
    </location>
</feature>
<sequence length="356" mass="39967">MFGDPWGTNDPADAVGGLTLGLKHPPSFQMVKAQKDDFVITEAVFDVKASKIPSTSGNLSHDQSSSQTAPGYHEEDYVGSHRWLEHWFPFNPELVTISVGDGKSSCEFSIARTILAENFGYFATAFNAGLKEAVERKFIIAPKEIGAFGLMMSFLMTGTFPQHPDEQIHTTHAIIRDSIIAYRQSDYLKLKCMERFNRAVCLRLRQVLLANRGALRAAHVGQLYNFVRDAPSRDYYKDLVNVFAQAAVKPCLHGWMVGAQPTSVSCSVAFDEHCEKDPKEWVKVVDHYVFMVKNHNFFARDVNAQMMKTMATGRRLNRVIPAQEGVNKKIHNMPAGVDYVTYRDPLPEGKAQIFTI</sequence>
<comment type="caution">
    <text evidence="2">The sequence shown here is derived from an EMBL/GenBank/DDBJ whole genome shotgun (WGS) entry which is preliminary data.</text>
</comment>
<dbReference type="OrthoDB" id="4850859at2759"/>
<proteinExistence type="predicted"/>
<dbReference type="InterPro" id="IPR011333">
    <property type="entry name" value="SKP1/BTB/POZ_sf"/>
</dbReference>
<evidence type="ECO:0000256" key="1">
    <source>
        <dbReference type="SAM" id="MobiDB-lite"/>
    </source>
</evidence>
<evidence type="ECO:0000313" key="2">
    <source>
        <dbReference type="EMBL" id="KAF0332000.1"/>
    </source>
</evidence>
<keyword evidence="3" id="KW-1185">Reference proteome</keyword>
<accession>A0A8H3WS53</accession>
<dbReference type="Proteomes" id="UP000434172">
    <property type="component" value="Unassembled WGS sequence"/>
</dbReference>
<dbReference type="EMBL" id="WOWK01000001">
    <property type="protein sequence ID" value="KAF0332000.1"/>
    <property type="molecule type" value="Genomic_DNA"/>
</dbReference>
<name>A0A8H3WS53_9PEZI</name>
<evidence type="ECO:0008006" key="4">
    <source>
        <dbReference type="Google" id="ProtNLM"/>
    </source>
</evidence>
<dbReference type="Gene3D" id="3.30.710.10">
    <property type="entry name" value="Potassium Channel Kv1.1, Chain A"/>
    <property type="match status" value="1"/>
</dbReference>
<protein>
    <recommendedName>
        <fullName evidence="4">BTB domain-containing protein</fullName>
    </recommendedName>
</protein>
<organism evidence="2 3">
    <name type="scientific">Colletotrichum asianum</name>
    <dbReference type="NCBI Taxonomy" id="702518"/>
    <lineage>
        <taxon>Eukaryota</taxon>
        <taxon>Fungi</taxon>
        <taxon>Dikarya</taxon>
        <taxon>Ascomycota</taxon>
        <taxon>Pezizomycotina</taxon>
        <taxon>Sordariomycetes</taxon>
        <taxon>Hypocreomycetidae</taxon>
        <taxon>Glomerellales</taxon>
        <taxon>Glomerellaceae</taxon>
        <taxon>Colletotrichum</taxon>
        <taxon>Colletotrichum gloeosporioides species complex</taxon>
    </lineage>
</organism>
<feature type="region of interest" description="Disordered" evidence="1">
    <location>
        <begin position="53"/>
        <end position="73"/>
    </location>
</feature>
<reference evidence="2 3" key="1">
    <citation type="submission" date="2019-12" db="EMBL/GenBank/DDBJ databases">
        <title>A genome sequence resource for the geographically widespread anthracnose pathogen Colletotrichum asianum.</title>
        <authorList>
            <person name="Meng Y."/>
        </authorList>
    </citation>
    <scope>NUCLEOTIDE SEQUENCE [LARGE SCALE GENOMIC DNA]</scope>
    <source>
        <strain evidence="2 3">ICMP 18580</strain>
    </source>
</reference>
<gene>
    <name evidence="2" type="ORF">GQ607_000016</name>
</gene>
<dbReference type="AlphaFoldDB" id="A0A8H3WS53"/>
<evidence type="ECO:0000313" key="3">
    <source>
        <dbReference type="Proteomes" id="UP000434172"/>
    </source>
</evidence>